<gene>
    <name evidence="5" type="ORF">OWO77_02940</name>
</gene>
<dbReference type="InterPro" id="IPR036388">
    <property type="entry name" value="WH-like_DNA-bd_sf"/>
</dbReference>
<protein>
    <submittedName>
        <fullName evidence="5">MarR family transcriptional regulator</fullName>
    </submittedName>
</protein>
<keyword evidence="2" id="KW-0238">DNA-binding</keyword>
<dbReference type="Pfam" id="PF01047">
    <property type="entry name" value="MarR"/>
    <property type="match status" value="1"/>
</dbReference>
<dbReference type="RefSeq" id="WP_037587503.1">
    <property type="nucleotide sequence ID" value="NZ_JAHCOL010000005.1"/>
</dbReference>
<evidence type="ECO:0000256" key="1">
    <source>
        <dbReference type="ARBA" id="ARBA00023015"/>
    </source>
</evidence>
<reference evidence="5" key="1">
    <citation type="submission" date="2022-09" db="EMBL/GenBank/DDBJ databases">
        <authorList>
            <person name="De Moura G.S."/>
            <person name="Carvalho E."/>
            <person name="Ramos Sanchez E.M."/>
            <person name="Sellera F.P."/>
            <person name="Marques M.F.S."/>
            <person name="Heinemann M.B."/>
            <person name="De Vliegher S."/>
            <person name="Souza F.N."/>
            <person name="Mota R.A."/>
        </authorList>
    </citation>
    <scope>NUCLEOTIDE SEQUENCE</scope>
    <source>
        <strain evidence="5">BR656</strain>
    </source>
</reference>
<dbReference type="EMBL" id="JAPNQM010000001">
    <property type="protein sequence ID" value="MDL0115919.1"/>
    <property type="molecule type" value="Genomic_DNA"/>
</dbReference>
<dbReference type="InterPro" id="IPR036390">
    <property type="entry name" value="WH_DNA-bd_sf"/>
</dbReference>
<reference evidence="5" key="2">
    <citation type="journal article" date="2023" name="Vet. Microbiol.">
        <title>Emergence of livestock-associated Mammaliicoccus sciuri ST71 co-harbouring mecA and mecC genes in Brazil.</title>
        <authorList>
            <person name="de Moura G.S."/>
            <person name="de Carvalho E."/>
            <person name="Ramos Sanchez E.M."/>
            <person name="Sellera F.P."/>
            <person name="Marques M.F.S."/>
            <person name="Heinemann M.B."/>
            <person name="De Vliegher S."/>
            <person name="Souza F.N."/>
            <person name="Mota R.A."/>
        </authorList>
    </citation>
    <scope>NUCLEOTIDE SEQUENCE</scope>
    <source>
        <strain evidence="5">BR656</strain>
    </source>
</reference>
<evidence type="ECO:0000256" key="3">
    <source>
        <dbReference type="ARBA" id="ARBA00023163"/>
    </source>
</evidence>
<evidence type="ECO:0000256" key="2">
    <source>
        <dbReference type="ARBA" id="ARBA00023125"/>
    </source>
</evidence>
<dbReference type="PANTHER" id="PTHR42756:SF1">
    <property type="entry name" value="TRANSCRIPTIONAL REPRESSOR OF EMRAB OPERON"/>
    <property type="match status" value="1"/>
</dbReference>
<dbReference type="InterPro" id="IPR000835">
    <property type="entry name" value="HTH_MarR-typ"/>
</dbReference>
<dbReference type="SMART" id="SM00347">
    <property type="entry name" value="HTH_MARR"/>
    <property type="match status" value="1"/>
</dbReference>
<evidence type="ECO:0000313" key="5">
    <source>
        <dbReference type="EMBL" id="MDL0115919.1"/>
    </source>
</evidence>
<dbReference type="Proteomes" id="UP001176210">
    <property type="component" value="Unassembled WGS sequence"/>
</dbReference>
<dbReference type="PANTHER" id="PTHR42756">
    <property type="entry name" value="TRANSCRIPTIONAL REGULATOR, MARR"/>
    <property type="match status" value="1"/>
</dbReference>
<dbReference type="SUPFAM" id="SSF46785">
    <property type="entry name" value="Winged helix' DNA-binding domain"/>
    <property type="match status" value="1"/>
</dbReference>
<organism evidence="5 6">
    <name type="scientific">Mammaliicoccus sciuri</name>
    <name type="common">Staphylococcus sciuri</name>
    <dbReference type="NCBI Taxonomy" id="1296"/>
    <lineage>
        <taxon>Bacteria</taxon>
        <taxon>Bacillati</taxon>
        <taxon>Bacillota</taxon>
        <taxon>Bacilli</taxon>
        <taxon>Bacillales</taxon>
        <taxon>Staphylococcaceae</taxon>
        <taxon>Mammaliicoccus</taxon>
    </lineage>
</organism>
<keyword evidence="3" id="KW-0804">Transcription</keyword>
<comment type="caution">
    <text evidence="5">The sequence shown here is derived from an EMBL/GenBank/DDBJ whole genome shotgun (WGS) entry which is preliminary data.</text>
</comment>
<keyword evidence="6" id="KW-1185">Reference proteome</keyword>
<dbReference type="PROSITE" id="PS50995">
    <property type="entry name" value="HTH_MARR_2"/>
    <property type="match status" value="1"/>
</dbReference>
<sequence>MRKEVQTTMEEITKQIEYSLRHIVERTKLKSRGQLKVYDITPPQFIALQWLNEHDQITIGELSKRLFLAYSTTTDIVDKLEKKELVQRIQSEKDKRVFHVKLLEKGTALIDEVVQARQIYTEDLLSIMEDEDKIKFNEALEIMLKRMRSEDE</sequence>
<name>A0ABT7HW98_MAMSC</name>
<accession>A0ABT7HW98</accession>
<proteinExistence type="predicted"/>
<keyword evidence="1" id="KW-0805">Transcription regulation</keyword>
<feature type="domain" description="HTH marR-type" evidence="4">
    <location>
        <begin position="2"/>
        <end position="149"/>
    </location>
</feature>
<dbReference type="Gene3D" id="1.10.10.10">
    <property type="entry name" value="Winged helix-like DNA-binding domain superfamily/Winged helix DNA-binding domain"/>
    <property type="match status" value="1"/>
</dbReference>
<dbReference type="PRINTS" id="PR00598">
    <property type="entry name" value="HTHMARR"/>
</dbReference>
<evidence type="ECO:0000259" key="4">
    <source>
        <dbReference type="PROSITE" id="PS50995"/>
    </source>
</evidence>
<evidence type="ECO:0000313" key="6">
    <source>
        <dbReference type="Proteomes" id="UP001176210"/>
    </source>
</evidence>